<dbReference type="InterPro" id="IPR036979">
    <property type="entry name" value="CM_dom_sf"/>
</dbReference>
<dbReference type="PROSITE" id="PS51671">
    <property type="entry name" value="ACT"/>
    <property type="match status" value="1"/>
</dbReference>
<evidence type="ECO:0000256" key="14">
    <source>
        <dbReference type="ARBA" id="ARBA00023268"/>
    </source>
</evidence>
<organism evidence="20">
    <name type="scientific">hydrothermal vent metagenome</name>
    <dbReference type="NCBI Taxonomy" id="652676"/>
    <lineage>
        <taxon>unclassified sequences</taxon>
        <taxon>metagenomes</taxon>
        <taxon>ecological metagenomes</taxon>
    </lineage>
</organism>
<keyword evidence="11" id="KW-0584">Phenylalanine biosynthesis</keyword>
<dbReference type="SMART" id="SM00830">
    <property type="entry name" value="CM_2"/>
    <property type="match status" value="1"/>
</dbReference>
<dbReference type="NCBIfam" id="TIGR01807">
    <property type="entry name" value="CM_P2"/>
    <property type="match status" value="1"/>
</dbReference>
<comment type="function">
    <text evidence="2">Catalyzes the Claisen rearrangement of chorismate to prephenate and the decarboxylation/dehydration of prephenate to phenylpyruvate.</text>
</comment>
<evidence type="ECO:0000256" key="8">
    <source>
        <dbReference type="ARBA" id="ARBA00022490"/>
    </source>
</evidence>
<dbReference type="GO" id="GO:0009094">
    <property type="term" value="P:L-phenylalanine biosynthetic process"/>
    <property type="evidence" value="ECO:0007669"/>
    <property type="project" value="UniProtKB-UniPathway"/>
</dbReference>
<keyword evidence="14" id="KW-0511">Multifunctional enzyme</keyword>
<evidence type="ECO:0000256" key="16">
    <source>
        <dbReference type="ARBA" id="ARBA00031520"/>
    </source>
</evidence>
<dbReference type="EC" id="4.2.1.51" evidence="6"/>
<dbReference type="InterPro" id="IPR002912">
    <property type="entry name" value="ACT_dom"/>
</dbReference>
<dbReference type="SUPFAM" id="SSF48600">
    <property type="entry name" value="Chorismate mutase II"/>
    <property type="match status" value="1"/>
</dbReference>
<dbReference type="Gene3D" id="1.20.59.10">
    <property type="entry name" value="Chorismate mutase"/>
    <property type="match status" value="1"/>
</dbReference>
<evidence type="ECO:0000256" key="5">
    <source>
        <dbReference type="ARBA" id="ARBA00004817"/>
    </source>
</evidence>
<proteinExistence type="predicted"/>
<dbReference type="GO" id="GO:0004664">
    <property type="term" value="F:prephenate dehydratase activity"/>
    <property type="evidence" value="ECO:0007669"/>
    <property type="project" value="UniProtKB-EC"/>
</dbReference>
<evidence type="ECO:0000256" key="12">
    <source>
        <dbReference type="ARBA" id="ARBA00023235"/>
    </source>
</evidence>
<dbReference type="InterPro" id="IPR045865">
    <property type="entry name" value="ACT-like_dom_sf"/>
</dbReference>
<dbReference type="InterPro" id="IPR008242">
    <property type="entry name" value="Chor_mutase/pphenate_deHydtase"/>
</dbReference>
<dbReference type="EMBL" id="FPHF01000113">
    <property type="protein sequence ID" value="SFV69102.1"/>
    <property type="molecule type" value="Genomic_DNA"/>
</dbReference>
<evidence type="ECO:0000256" key="13">
    <source>
        <dbReference type="ARBA" id="ARBA00023239"/>
    </source>
</evidence>
<evidence type="ECO:0000256" key="3">
    <source>
        <dbReference type="ARBA" id="ARBA00004496"/>
    </source>
</evidence>
<dbReference type="PROSITE" id="PS00857">
    <property type="entry name" value="PREPHENATE_DEHYDR_1"/>
    <property type="match status" value="1"/>
</dbReference>
<evidence type="ECO:0000256" key="10">
    <source>
        <dbReference type="ARBA" id="ARBA00023141"/>
    </source>
</evidence>
<dbReference type="NCBIfam" id="NF008865">
    <property type="entry name" value="PRK11898.1"/>
    <property type="match status" value="1"/>
</dbReference>
<dbReference type="PANTHER" id="PTHR21022:SF19">
    <property type="entry name" value="PREPHENATE DEHYDRATASE-RELATED"/>
    <property type="match status" value="1"/>
</dbReference>
<dbReference type="PROSITE" id="PS00858">
    <property type="entry name" value="PREPHENATE_DEHYDR_2"/>
    <property type="match status" value="1"/>
</dbReference>
<dbReference type="InterPro" id="IPR018528">
    <property type="entry name" value="Preph_deHydtase_CS"/>
</dbReference>
<dbReference type="AlphaFoldDB" id="A0A1W1CTU6"/>
<dbReference type="GO" id="GO:0004106">
    <property type="term" value="F:chorismate mutase activity"/>
    <property type="evidence" value="ECO:0007669"/>
    <property type="project" value="UniProtKB-EC"/>
</dbReference>
<evidence type="ECO:0000259" key="19">
    <source>
        <dbReference type="PROSITE" id="PS51671"/>
    </source>
</evidence>
<comment type="catalytic activity">
    <reaction evidence="1">
        <text>chorismate = prephenate</text>
        <dbReference type="Rhea" id="RHEA:13897"/>
        <dbReference type="ChEBI" id="CHEBI:29748"/>
        <dbReference type="ChEBI" id="CHEBI:29934"/>
        <dbReference type="EC" id="5.4.99.5"/>
    </reaction>
</comment>
<evidence type="ECO:0000313" key="20">
    <source>
        <dbReference type="EMBL" id="SFV69102.1"/>
    </source>
</evidence>
<dbReference type="PROSITE" id="PS51171">
    <property type="entry name" value="PREPHENATE_DEHYDR_3"/>
    <property type="match status" value="1"/>
</dbReference>
<evidence type="ECO:0000256" key="11">
    <source>
        <dbReference type="ARBA" id="ARBA00023222"/>
    </source>
</evidence>
<keyword evidence="12 20" id="KW-0413">Isomerase</keyword>
<evidence type="ECO:0000256" key="7">
    <source>
        <dbReference type="ARBA" id="ARBA00014401"/>
    </source>
</evidence>
<dbReference type="Gene3D" id="3.40.190.10">
    <property type="entry name" value="Periplasmic binding protein-like II"/>
    <property type="match status" value="2"/>
</dbReference>
<accession>A0A1W1CTU6</accession>
<evidence type="ECO:0000256" key="15">
    <source>
        <dbReference type="ARBA" id="ARBA00031175"/>
    </source>
</evidence>
<evidence type="ECO:0000256" key="2">
    <source>
        <dbReference type="ARBA" id="ARBA00002364"/>
    </source>
</evidence>
<dbReference type="InterPro" id="IPR036263">
    <property type="entry name" value="Chorismate_II_sf"/>
</dbReference>
<dbReference type="SUPFAM" id="SSF53850">
    <property type="entry name" value="Periplasmic binding protein-like II"/>
    <property type="match status" value="1"/>
</dbReference>
<evidence type="ECO:0000259" key="17">
    <source>
        <dbReference type="PROSITE" id="PS51168"/>
    </source>
</evidence>
<dbReference type="InterPro" id="IPR001086">
    <property type="entry name" value="Preph_deHydtase"/>
</dbReference>
<dbReference type="PROSITE" id="PS51168">
    <property type="entry name" value="CHORISMATE_MUT_2"/>
    <property type="match status" value="1"/>
</dbReference>
<dbReference type="GO" id="GO:0005737">
    <property type="term" value="C:cytoplasm"/>
    <property type="evidence" value="ECO:0007669"/>
    <property type="project" value="UniProtKB-SubCell"/>
</dbReference>
<evidence type="ECO:0000259" key="18">
    <source>
        <dbReference type="PROSITE" id="PS51171"/>
    </source>
</evidence>
<dbReference type="CDD" id="cd13630">
    <property type="entry name" value="PBP2_PDT_1"/>
    <property type="match status" value="1"/>
</dbReference>
<dbReference type="Pfam" id="PF01817">
    <property type="entry name" value="CM_2"/>
    <property type="match status" value="1"/>
</dbReference>
<feature type="domain" description="ACT" evidence="19">
    <location>
        <begin position="287"/>
        <end position="367"/>
    </location>
</feature>
<dbReference type="InterPro" id="IPR002701">
    <property type="entry name" value="CM_II_prokaryot"/>
</dbReference>
<comment type="pathway">
    <text evidence="5">Metabolic intermediate biosynthesis; prephenate biosynthesis; prephenate from chorismate: step 1/1.</text>
</comment>
<feature type="domain" description="Prephenate dehydratase" evidence="18">
    <location>
        <begin position="97"/>
        <end position="273"/>
    </location>
</feature>
<dbReference type="SUPFAM" id="SSF55021">
    <property type="entry name" value="ACT-like"/>
    <property type="match status" value="1"/>
</dbReference>
<protein>
    <recommendedName>
        <fullName evidence="7">Bifunctional chorismate mutase/prephenate dehydratase</fullName>
        <ecNumber evidence="6">4.2.1.51</ecNumber>
    </recommendedName>
    <alternativeName>
        <fullName evidence="16">Chorismate mutase-prephenate dehydratase</fullName>
    </alternativeName>
    <alternativeName>
        <fullName evidence="15">p-protein</fullName>
    </alternativeName>
</protein>
<dbReference type="InterPro" id="IPR010957">
    <property type="entry name" value="G/b/e-P-prot_chorismate_mutase"/>
</dbReference>
<dbReference type="Gene3D" id="3.30.70.260">
    <property type="match status" value="1"/>
</dbReference>
<comment type="pathway">
    <text evidence="4">Amino-acid biosynthesis; L-phenylalanine biosynthesis; phenylpyruvate from prephenate: step 1/1.</text>
</comment>
<dbReference type="UniPathway" id="UPA00121">
    <property type="reaction ID" value="UER00345"/>
</dbReference>
<feature type="domain" description="Chorismate mutase" evidence="17">
    <location>
        <begin position="4"/>
        <end position="97"/>
    </location>
</feature>
<dbReference type="UniPathway" id="UPA00120">
    <property type="reaction ID" value="UER00203"/>
</dbReference>
<dbReference type="PIRSF" id="PIRSF001500">
    <property type="entry name" value="Chor_mut_pdt_Ppr"/>
    <property type="match status" value="1"/>
</dbReference>
<evidence type="ECO:0000256" key="4">
    <source>
        <dbReference type="ARBA" id="ARBA00004741"/>
    </source>
</evidence>
<dbReference type="GO" id="GO:0046417">
    <property type="term" value="P:chorismate metabolic process"/>
    <property type="evidence" value="ECO:0007669"/>
    <property type="project" value="InterPro"/>
</dbReference>
<evidence type="ECO:0000256" key="6">
    <source>
        <dbReference type="ARBA" id="ARBA00013147"/>
    </source>
</evidence>
<keyword evidence="8" id="KW-0963">Cytoplasm</keyword>
<dbReference type="Pfam" id="PF00800">
    <property type="entry name" value="PDT"/>
    <property type="match status" value="1"/>
</dbReference>
<gene>
    <name evidence="20" type="ORF">MNB_SM-4-781</name>
</gene>
<dbReference type="PANTHER" id="PTHR21022">
    <property type="entry name" value="PREPHENATE DEHYDRATASE P PROTEIN"/>
    <property type="match status" value="1"/>
</dbReference>
<keyword evidence="10" id="KW-0057">Aromatic amino acid biosynthesis</keyword>
<reference evidence="20" key="1">
    <citation type="submission" date="2016-10" db="EMBL/GenBank/DDBJ databases">
        <authorList>
            <person name="de Groot N.N."/>
        </authorList>
    </citation>
    <scope>NUCLEOTIDE SEQUENCE</scope>
</reference>
<keyword evidence="13 20" id="KW-0456">Lyase</keyword>
<name>A0A1W1CTU6_9ZZZZ</name>
<sequence length="367" mass="40678">MKARSDWQTLEDCRDAIDAIDTEILTLLNKRMNVVHRVGEIKSDTGGAIYRPEREKAIISRLTGISESEEGLLNANAIEAIFLEIFAVSRNLELPERIAYLGPVGSFTHQAAESRFGAMSDYMSLNSIEAVFKTLENKSAKFGVVPIENSRDGIVGETLDLLSKSSVKIVAELYMPIHMAFATKAHKLEDINKIYSKDKGFGQTREFLSEHGFDNVEQIPVESTAKAAILAAKDENSAAICSHIAAKLYGVPAMFENIEDEADNATRFVILSDFKNGVSGDDKTSILVRLTGALEAGALVGFLQDFDAEDINLSKIESRPSKDKDGGFDYWFYIDFYGHIDEEKIQNVLRKHSNEVTWLGSYVKGES</sequence>
<keyword evidence="9" id="KW-0028">Amino-acid biosynthesis</keyword>
<evidence type="ECO:0000256" key="9">
    <source>
        <dbReference type="ARBA" id="ARBA00022605"/>
    </source>
</evidence>
<dbReference type="CDD" id="cd04905">
    <property type="entry name" value="ACT_CM-PDT"/>
    <property type="match status" value="1"/>
</dbReference>
<evidence type="ECO:0000256" key="1">
    <source>
        <dbReference type="ARBA" id="ARBA00000824"/>
    </source>
</evidence>
<comment type="subcellular location">
    <subcellularLocation>
        <location evidence="3">Cytoplasm</location>
    </subcellularLocation>
</comment>